<feature type="domain" description="Beta-carotene isomerase D27-like C-terminal" evidence="2">
    <location>
        <begin position="184"/>
        <end position="256"/>
    </location>
</feature>
<dbReference type="PANTHER" id="PTHR33591:SF2">
    <property type="entry name" value="BETA-CAROTENE ISOMERASE D27"/>
    <property type="match status" value="1"/>
</dbReference>
<evidence type="ECO:0000313" key="4">
    <source>
        <dbReference type="Proteomes" id="UP000015105"/>
    </source>
</evidence>
<reference evidence="3" key="3">
    <citation type="journal article" date="2017" name="Nature">
        <title>Genome sequence of the progenitor of the wheat D genome Aegilops tauschii.</title>
        <authorList>
            <person name="Luo M.C."/>
            <person name="Gu Y.Q."/>
            <person name="Puiu D."/>
            <person name="Wang H."/>
            <person name="Twardziok S.O."/>
            <person name="Deal K.R."/>
            <person name="Huo N."/>
            <person name="Zhu T."/>
            <person name="Wang L."/>
            <person name="Wang Y."/>
            <person name="McGuire P.E."/>
            <person name="Liu S."/>
            <person name="Long H."/>
            <person name="Ramasamy R.K."/>
            <person name="Rodriguez J.C."/>
            <person name="Van S.L."/>
            <person name="Yuan L."/>
            <person name="Wang Z."/>
            <person name="Xia Z."/>
            <person name="Xiao L."/>
            <person name="Anderson O.D."/>
            <person name="Ouyang S."/>
            <person name="Liang Y."/>
            <person name="Zimin A.V."/>
            <person name="Pertea G."/>
            <person name="Qi P."/>
            <person name="Bennetzen J.L."/>
            <person name="Dai X."/>
            <person name="Dawson M.W."/>
            <person name="Muller H.G."/>
            <person name="Kugler K."/>
            <person name="Rivarola-Duarte L."/>
            <person name="Spannagl M."/>
            <person name="Mayer K.F.X."/>
            <person name="Lu F.H."/>
            <person name="Bevan M.W."/>
            <person name="Leroy P."/>
            <person name="Li P."/>
            <person name="You F.M."/>
            <person name="Sun Q."/>
            <person name="Liu Z."/>
            <person name="Lyons E."/>
            <person name="Wicker T."/>
            <person name="Salzberg S.L."/>
            <person name="Devos K.M."/>
            <person name="Dvorak J."/>
        </authorList>
    </citation>
    <scope>NUCLEOTIDE SEQUENCE [LARGE SCALE GENOMIC DNA]</scope>
    <source>
        <strain evidence="3">cv. AL8/78</strain>
    </source>
</reference>
<feature type="region of interest" description="Disordered" evidence="1">
    <location>
        <begin position="41"/>
        <end position="85"/>
    </location>
</feature>
<protein>
    <recommendedName>
        <fullName evidence="2">Beta-carotene isomerase D27-like C-terminal domain-containing protein</fullName>
    </recommendedName>
</protein>
<dbReference type="InterPro" id="IPR025114">
    <property type="entry name" value="D27-like_C"/>
</dbReference>
<name>A0A452XVM7_AEGTS</name>
<evidence type="ECO:0000256" key="1">
    <source>
        <dbReference type="SAM" id="MobiDB-lite"/>
    </source>
</evidence>
<sequence>PDWLIPTVCHRLTAGASSPAPVQSTPMATPTTSRLHHYLLPALPSRPPRTSSSSAPSVQGPSRRPTSRLYCSSPPVGAPPSGKGGEYRPSLADDFLLAFFRAKMVEEVGWDSQKPGYEGLIEVANRLMIKGKSASETEQSAVRVLQALFPPLLLVLFKALLAPIANGQLASMMVARATALSCQWLMGTCSVNSVTLPNGKSLSSGVFVEKCKYLEESKCLGICINTCKLPTQTFFKDHMGVDLYMEPNFEDYSCQVKEIQGSFQLWSATPTYRHGQGLEGTLLGHMHKCETAQRAWQQRWPRWSMPPSLICCF</sequence>
<proteinExistence type="predicted"/>
<reference evidence="4" key="1">
    <citation type="journal article" date="2014" name="Science">
        <title>Ancient hybridizations among the ancestral genomes of bread wheat.</title>
        <authorList>
            <consortium name="International Wheat Genome Sequencing Consortium,"/>
            <person name="Marcussen T."/>
            <person name="Sandve S.R."/>
            <person name="Heier L."/>
            <person name="Spannagl M."/>
            <person name="Pfeifer M."/>
            <person name="Jakobsen K.S."/>
            <person name="Wulff B.B."/>
            <person name="Steuernagel B."/>
            <person name="Mayer K.F."/>
            <person name="Olsen O.A."/>
        </authorList>
    </citation>
    <scope>NUCLEOTIDE SEQUENCE [LARGE SCALE GENOMIC DNA]</scope>
    <source>
        <strain evidence="4">cv. AL8/78</strain>
    </source>
</reference>
<keyword evidence="4" id="KW-1185">Reference proteome</keyword>
<organism evidence="3 4">
    <name type="scientific">Aegilops tauschii subsp. strangulata</name>
    <name type="common">Goatgrass</name>
    <dbReference type="NCBI Taxonomy" id="200361"/>
    <lineage>
        <taxon>Eukaryota</taxon>
        <taxon>Viridiplantae</taxon>
        <taxon>Streptophyta</taxon>
        <taxon>Embryophyta</taxon>
        <taxon>Tracheophyta</taxon>
        <taxon>Spermatophyta</taxon>
        <taxon>Magnoliopsida</taxon>
        <taxon>Liliopsida</taxon>
        <taxon>Poales</taxon>
        <taxon>Poaceae</taxon>
        <taxon>BOP clade</taxon>
        <taxon>Pooideae</taxon>
        <taxon>Triticodae</taxon>
        <taxon>Triticeae</taxon>
        <taxon>Triticinae</taxon>
        <taxon>Aegilops</taxon>
    </lineage>
</organism>
<feature type="compositionally biased region" description="Low complexity" evidence="1">
    <location>
        <begin position="41"/>
        <end position="62"/>
    </location>
</feature>
<accession>A0A452XVM7</accession>
<dbReference type="GO" id="GO:0005506">
    <property type="term" value="F:iron ion binding"/>
    <property type="evidence" value="ECO:0007669"/>
    <property type="project" value="InterPro"/>
</dbReference>
<evidence type="ECO:0000259" key="2">
    <source>
        <dbReference type="Pfam" id="PF13225"/>
    </source>
</evidence>
<dbReference type="Proteomes" id="UP000015105">
    <property type="component" value="Chromosome 1D"/>
</dbReference>
<evidence type="ECO:0000313" key="3">
    <source>
        <dbReference type="EnsemblPlants" id="AET1Gv20186400.31"/>
    </source>
</evidence>
<reference evidence="4" key="2">
    <citation type="journal article" date="2017" name="Nat. Plants">
        <title>The Aegilops tauschii genome reveals multiple impacts of transposons.</title>
        <authorList>
            <person name="Zhao G."/>
            <person name="Zou C."/>
            <person name="Li K."/>
            <person name="Wang K."/>
            <person name="Li T."/>
            <person name="Gao L."/>
            <person name="Zhang X."/>
            <person name="Wang H."/>
            <person name="Yang Z."/>
            <person name="Liu X."/>
            <person name="Jiang W."/>
            <person name="Mao L."/>
            <person name="Kong X."/>
            <person name="Jiao Y."/>
            <person name="Jia J."/>
        </authorList>
    </citation>
    <scope>NUCLEOTIDE SEQUENCE [LARGE SCALE GENOMIC DNA]</scope>
    <source>
        <strain evidence="4">cv. AL8/78</strain>
    </source>
</reference>
<reference evidence="3" key="5">
    <citation type="journal article" date="2021" name="G3 (Bethesda)">
        <title>Aegilops tauschii genome assembly Aet v5.0 features greater sequence contiguity and improved annotation.</title>
        <authorList>
            <person name="Wang L."/>
            <person name="Zhu T."/>
            <person name="Rodriguez J.C."/>
            <person name="Deal K.R."/>
            <person name="Dubcovsky J."/>
            <person name="McGuire P.E."/>
            <person name="Lux T."/>
            <person name="Spannagl M."/>
            <person name="Mayer K.F.X."/>
            <person name="Baldrich P."/>
            <person name="Meyers B.C."/>
            <person name="Huo N."/>
            <person name="Gu Y.Q."/>
            <person name="Zhou H."/>
            <person name="Devos K.M."/>
            <person name="Bennetzen J.L."/>
            <person name="Unver T."/>
            <person name="Budak H."/>
            <person name="Gulick P.J."/>
            <person name="Galiba G."/>
            <person name="Kalapos B."/>
            <person name="Nelson D.R."/>
            <person name="Li P."/>
            <person name="You F.M."/>
            <person name="Luo M.C."/>
            <person name="Dvorak J."/>
        </authorList>
    </citation>
    <scope>NUCLEOTIDE SEQUENCE [LARGE SCALE GENOMIC DNA]</scope>
    <source>
        <strain evidence="3">cv. AL8/78</strain>
    </source>
</reference>
<reference evidence="3" key="4">
    <citation type="submission" date="2019-03" db="UniProtKB">
        <authorList>
            <consortium name="EnsemblPlants"/>
        </authorList>
    </citation>
    <scope>IDENTIFICATION</scope>
</reference>
<dbReference type="Gramene" id="AET1Gv20186400.31">
    <property type="protein sequence ID" value="AET1Gv20186400.31"/>
    <property type="gene ID" value="AET1Gv20186400"/>
</dbReference>
<dbReference type="PANTHER" id="PTHR33591">
    <property type="entry name" value="BETA-CAROTENE ISOMERASE D27"/>
    <property type="match status" value="1"/>
</dbReference>
<dbReference type="Pfam" id="PF13225">
    <property type="entry name" value="D27-like_C"/>
    <property type="match status" value="1"/>
</dbReference>
<dbReference type="EnsemblPlants" id="AET1Gv20186400.31">
    <property type="protein sequence ID" value="AET1Gv20186400.31"/>
    <property type="gene ID" value="AET1Gv20186400"/>
</dbReference>
<dbReference type="AlphaFoldDB" id="A0A452XVM7"/>
<dbReference type="InterPro" id="IPR038938">
    <property type="entry name" value="D27-like"/>
</dbReference>